<dbReference type="GO" id="GO:0005737">
    <property type="term" value="C:cytoplasm"/>
    <property type="evidence" value="ECO:0007669"/>
    <property type="project" value="TreeGrafter"/>
</dbReference>
<proteinExistence type="predicted"/>
<dbReference type="InterPro" id="IPR018810">
    <property type="entry name" value="UPF0662"/>
</dbReference>
<reference evidence="1 2" key="1">
    <citation type="journal article" date="2018" name="New Phytol.">
        <title>Phylogenomics of Endogonaceae and evolution of mycorrhizas within Mucoromycota.</title>
        <authorList>
            <person name="Chang Y."/>
            <person name="Desiro A."/>
            <person name="Na H."/>
            <person name="Sandor L."/>
            <person name="Lipzen A."/>
            <person name="Clum A."/>
            <person name="Barry K."/>
            <person name="Grigoriev I.V."/>
            <person name="Martin F.M."/>
            <person name="Stajich J.E."/>
            <person name="Smith M.E."/>
            <person name="Bonito G."/>
            <person name="Spatafora J.W."/>
        </authorList>
    </citation>
    <scope>NUCLEOTIDE SEQUENCE [LARGE SCALE GENOMIC DNA]</scope>
    <source>
        <strain evidence="1 2">AD002</strain>
    </source>
</reference>
<protein>
    <submittedName>
        <fullName evidence="1">Uncharacterized protein</fullName>
    </submittedName>
</protein>
<dbReference type="GO" id="GO:0005634">
    <property type="term" value="C:nucleus"/>
    <property type="evidence" value="ECO:0007669"/>
    <property type="project" value="TreeGrafter"/>
</dbReference>
<evidence type="ECO:0000313" key="1">
    <source>
        <dbReference type="EMBL" id="RUS27171.1"/>
    </source>
</evidence>
<comment type="caution">
    <text evidence="1">The sequence shown here is derived from an EMBL/GenBank/DDBJ whole genome shotgun (WGS) entry which is preliminary data.</text>
</comment>
<dbReference type="Proteomes" id="UP000274822">
    <property type="component" value="Unassembled WGS sequence"/>
</dbReference>
<name>A0A433QBN5_9FUNG</name>
<dbReference type="EMBL" id="RBNJ01008906">
    <property type="protein sequence ID" value="RUS27171.1"/>
    <property type="molecule type" value="Genomic_DNA"/>
</dbReference>
<keyword evidence="2" id="KW-1185">Reference proteome</keyword>
<dbReference type="Pfam" id="PF10303">
    <property type="entry name" value="DUF2408"/>
    <property type="match status" value="2"/>
</dbReference>
<feature type="non-terminal residue" evidence="1">
    <location>
        <position position="1"/>
    </location>
</feature>
<sequence length="465" mass="53641">TPRPTRLSAFPPTLYTHSSSTNKYIYIYIYIYLNMADLPPEELNILESLVSIRNRLSALKKDRNSYIKAADVLALYDETLQQVSILYEVRSHDMWEQQKENRVDSLLDDVFQLLSLFFMAIGKNKESPATYVQLTTIKRCLDQLNELGVYLDESLTPFQERLDEIRGIIDTDVAKMETPGPQILLLRRKLDQCSMYLSRMRGEEAMAIRERERPSKVLHHLSSTLSTIAPELQPTQKRLVEIRRELATLGARRTFHTSDVRTLQEELRAIDNMREDGKFLAPDGTIPAGQALVIGLLEQCFDDAHDLIASKDEISPSLLPIYARLQEIKASLERLSLTHRWTLRETDLFAYQMQLQEIDAMRKDGKFYDEEGEAPEGQAMLNFLLHRSYRLVYKLLSESEPVAEALMPIHNQLTTVRRCLVEVKKYGGPFTARELYPYQMKLTSIDNMRVEGKFIDEEGNIPEGE</sequence>
<accession>A0A433QBN5</accession>
<dbReference type="PANTHER" id="PTHR28086:SF1">
    <property type="entry name" value="CU(2+) SUPPRESSING AND BLEOMYCIN SENSITIVE PROTEIN 1"/>
    <property type="match status" value="1"/>
</dbReference>
<organism evidence="1 2">
    <name type="scientific">Jimgerdemannia flammicorona</name>
    <dbReference type="NCBI Taxonomy" id="994334"/>
    <lineage>
        <taxon>Eukaryota</taxon>
        <taxon>Fungi</taxon>
        <taxon>Fungi incertae sedis</taxon>
        <taxon>Mucoromycota</taxon>
        <taxon>Mucoromycotina</taxon>
        <taxon>Endogonomycetes</taxon>
        <taxon>Endogonales</taxon>
        <taxon>Endogonaceae</taxon>
        <taxon>Jimgerdemannia</taxon>
    </lineage>
</organism>
<dbReference type="AlphaFoldDB" id="A0A433QBN5"/>
<gene>
    <name evidence="1" type="ORF">BC938DRAFT_483624</name>
</gene>
<dbReference type="PANTHER" id="PTHR28086">
    <property type="entry name" value="UPF0662 PROTEIN YPL260W"/>
    <property type="match status" value="1"/>
</dbReference>
<evidence type="ECO:0000313" key="2">
    <source>
        <dbReference type="Proteomes" id="UP000274822"/>
    </source>
</evidence>